<accession>A0A917WWS2</accession>
<dbReference type="OrthoDB" id="9785438at2"/>
<evidence type="ECO:0000256" key="1">
    <source>
        <dbReference type="SAM" id="Phobius"/>
    </source>
</evidence>
<reference evidence="2" key="1">
    <citation type="journal article" date="2014" name="Int. J. Syst. Evol. Microbiol.">
        <title>Complete genome sequence of Corynebacterium casei LMG S-19264T (=DSM 44701T), isolated from a smear-ripened cheese.</title>
        <authorList>
            <consortium name="US DOE Joint Genome Institute (JGI-PGF)"/>
            <person name="Walter F."/>
            <person name="Albersmeier A."/>
            <person name="Kalinowski J."/>
            <person name="Ruckert C."/>
        </authorList>
    </citation>
    <scope>NUCLEOTIDE SEQUENCE</scope>
    <source>
        <strain evidence="2">CGMCC 1.6333</strain>
    </source>
</reference>
<keyword evidence="1" id="KW-0812">Transmembrane</keyword>
<keyword evidence="1" id="KW-0472">Membrane</keyword>
<reference evidence="2" key="2">
    <citation type="submission" date="2020-09" db="EMBL/GenBank/DDBJ databases">
        <authorList>
            <person name="Sun Q."/>
            <person name="Zhou Y."/>
        </authorList>
    </citation>
    <scope>NUCLEOTIDE SEQUENCE</scope>
    <source>
        <strain evidence="2">CGMCC 1.6333</strain>
    </source>
</reference>
<feature type="transmembrane region" description="Helical" evidence="1">
    <location>
        <begin position="72"/>
        <end position="92"/>
    </location>
</feature>
<evidence type="ECO:0000313" key="3">
    <source>
        <dbReference type="Proteomes" id="UP000618460"/>
    </source>
</evidence>
<dbReference type="EMBL" id="BMLG01000015">
    <property type="protein sequence ID" value="GGM36924.1"/>
    <property type="molecule type" value="Genomic_DNA"/>
</dbReference>
<dbReference type="GO" id="GO:0015035">
    <property type="term" value="F:protein-disulfide reductase activity"/>
    <property type="evidence" value="ECO:0007669"/>
    <property type="project" value="InterPro"/>
</dbReference>
<keyword evidence="1" id="KW-1133">Transmembrane helix</keyword>
<name>A0A917WWS2_9BACI</name>
<evidence type="ECO:0008006" key="4">
    <source>
        <dbReference type="Google" id="ProtNLM"/>
    </source>
</evidence>
<organism evidence="2 3">
    <name type="scientific">Paraliobacillus quinghaiensis</name>
    <dbReference type="NCBI Taxonomy" id="470815"/>
    <lineage>
        <taxon>Bacteria</taxon>
        <taxon>Bacillati</taxon>
        <taxon>Bacillota</taxon>
        <taxon>Bacilli</taxon>
        <taxon>Bacillales</taxon>
        <taxon>Bacillaceae</taxon>
        <taxon>Paraliobacillus</taxon>
    </lineage>
</organism>
<dbReference type="Proteomes" id="UP000618460">
    <property type="component" value="Unassembled WGS sequence"/>
</dbReference>
<proteinExistence type="predicted"/>
<dbReference type="InterPro" id="IPR007263">
    <property type="entry name" value="DCC1-like"/>
</dbReference>
<keyword evidence="3" id="KW-1185">Reference proteome</keyword>
<dbReference type="RefSeq" id="WP_117157142.1">
    <property type="nucleotide sequence ID" value="NZ_BMLG01000015.1"/>
</dbReference>
<evidence type="ECO:0000313" key="2">
    <source>
        <dbReference type="EMBL" id="GGM36924.1"/>
    </source>
</evidence>
<dbReference type="AlphaFoldDB" id="A0A917WWS2"/>
<dbReference type="Pfam" id="PF04134">
    <property type="entry name" value="DCC1-like"/>
    <property type="match status" value="1"/>
</dbReference>
<gene>
    <name evidence="2" type="ORF">GCM10011351_23880</name>
</gene>
<protein>
    <recommendedName>
        <fullName evidence="4">DUF393 domain-containing protein</fullName>
    </recommendedName>
</protein>
<sequence>MSKNLILYDQYCYLCTQSKRIIKAFDWFRVFDWQSLQSYEKTTNLSEQKKEALKGEIHLIKPTGESLTGFYAIRYVLLRCLLTFWLGALFYLPKADRIGNPIYRWVAKNRYRMFKSKCKNGTCRIH</sequence>
<comment type="caution">
    <text evidence="2">The sequence shown here is derived from an EMBL/GenBank/DDBJ whole genome shotgun (WGS) entry which is preliminary data.</text>
</comment>